<dbReference type="PANTHER" id="PTHR44591">
    <property type="entry name" value="STRESS RESPONSE REGULATOR PROTEIN 1"/>
    <property type="match status" value="1"/>
</dbReference>
<feature type="modified residue" description="4-aspartylphosphate" evidence="2">
    <location>
        <position position="52"/>
    </location>
</feature>
<evidence type="ECO:0000259" key="3">
    <source>
        <dbReference type="PROSITE" id="PS50110"/>
    </source>
</evidence>
<dbReference type="RefSeq" id="WP_194449911.1">
    <property type="nucleotide sequence ID" value="NZ_CP063849.1"/>
</dbReference>
<dbReference type="SUPFAM" id="SSF52172">
    <property type="entry name" value="CheY-like"/>
    <property type="match status" value="1"/>
</dbReference>
<evidence type="ECO:0000256" key="2">
    <source>
        <dbReference type="PROSITE-ProRule" id="PRU00169"/>
    </source>
</evidence>
<dbReference type="Gene3D" id="3.40.50.2300">
    <property type="match status" value="1"/>
</dbReference>
<dbReference type="PANTHER" id="PTHR44591:SF3">
    <property type="entry name" value="RESPONSE REGULATORY DOMAIN-CONTAINING PROTEIN"/>
    <property type="match status" value="1"/>
</dbReference>
<feature type="domain" description="Response regulatory" evidence="3">
    <location>
        <begin position="3"/>
        <end position="117"/>
    </location>
</feature>
<dbReference type="AlphaFoldDB" id="A0A7S7NR41"/>
<keyword evidence="5" id="KW-1185">Reference proteome</keyword>
<dbReference type="Proteomes" id="UP000593892">
    <property type="component" value="Chromosome"/>
</dbReference>
<sequence length="542" mass="59007">MPRILVVEDDADQREIRCLILERSGHTAQAAACSADALAHVDAHDSDCVLMDLRLPRPSDGLQLIQDIRARDARLPLVVLSGWPEDLEKSPLAGAVSATLKKPVATDRLLRTINRLLPVLLLLLICAGMSRAQSRAFPFQVAQAGEVLAELTMSSPGSDWAVAGKEGSLAAISVDAQPAQHLMVTGPERTYHIFLGQLAAGPHTLKVERQAADSAAGAGLAVFGARFEKSGSDFIANAPILLARLNTLGKFTDVPLMAYCTRGHDEDGSFLEYTVIFTNEDGGTSTRDLMARWGRTTDIEYIYRVWLDAAGKPKKTLIQTKGHEDVPYNGIRIGSHPVLMPVTDNNMVEPAAENASRLRYQLTPVLADLSDGAREKVMDAAPFTYEIASKELQREGKLRPFGTFQGENISDARNYLVVELKVSSTLAGVQVLIQRKGEKKWRGSALGLGKDFIERSGWVRTRVELPPGTTASDLTGFGAECLSQRDLVRQPIAKNGRCAVEAIGRIFFLDRDYKPGPRIPIAGFPDGGWQMEAGELFTLALQ</sequence>
<dbReference type="InterPro" id="IPR001789">
    <property type="entry name" value="Sig_transdc_resp-reg_receiver"/>
</dbReference>
<dbReference type="Pfam" id="PF00072">
    <property type="entry name" value="Response_reg"/>
    <property type="match status" value="1"/>
</dbReference>
<accession>A0A7S7NR41</accession>
<organism evidence="4 5">
    <name type="scientific">Paludibaculum fermentans</name>
    <dbReference type="NCBI Taxonomy" id="1473598"/>
    <lineage>
        <taxon>Bacteria</taxon>
        <taxon>Pseudomonadati</taxon>
        <taxon>Acidobacteriota</taxon>
        <taxon>Terriglobia</taxon>
        <taxon>Bryobacterales</taxon>
        <taxon>Bryobacteraceae</taxon>
        <taxon>Paludibaculum</taxon>
    </lineage>
</organism>
<dbReference type="InterPro" id="IPR011006">
    <property type="entry name" value="CheY-like_superfamily"/>
</dbReference>
<reference evidence="4 5" key="1">
    <citation type="submission" date="2020-10" db="EMBL/GenBank/DDBJ databases">
        <title>Complete genome sequence of Paludibaculum fermentans P105T, a facultatively anaerobic acidobacterium capable of dissimilatory Fe(III) reduction.</title>
        <authorList>
            <person name="Dedysh S.N."/>
            <person name="Beletsky A.V."/>
            <person name="Kulichevskaya I.S."/>
            <person name="Mardanov A.V."/>
            <person name="Ravin N.V."/>
        </authorList>
    </citation>
    <scope>NUCLEOTIDE SEQUENCE [LARGE SCALE GENOMIC DNA]</scope>
    <source>
        <strain evidence="4 5">P105</strain>
    </source>
</reference>
<keyword evidence="1 2" id="KW-0597">Phosphoprotein</keyword>
<dbReference type="PROSITE" id="PS50110">
    <property type="entry name" value="RESPONSE_REGULATORY"/>
    <property type="match status" value="1"/>
</dbReference>
<dbReference type="SMART" id="SM00448">
    <property type="entry name" value="REC"/>
    <property type="match status" value="1"/>
</dbReference>
<evidence type="ECO:0000256" key="1">
    <source>
        <dbReference type="ARBA" id="ARBA00022553"/>
    </source>
</evidence>
<proteinExistence type="predicted"/>
<name>A0A7S7NR41_PALFE</name>
<evidence type="ECO:0000313" key="4">
    <source>
        <dbReference type="EMBL" id="QOY88248.1"/>
    </source>
</evidence>
<gene>
    <name evidence="4" type="ORF">IRI77_36865</name>
</gene>
<dbReference type="KEGG" id="pfer:IRI77_36865"/>
<dbReference type="EMBL" id="CP063849">
    <property type="protein sequence ID" value="QOY88248.1"/>
    <property type="molecule type" value="Genomic_DNA"/>
</dbReference>
<dbReference type="GO" id="GO:0000160">
    <property type="term" value="P:phosphorelay signal transduction system"/>
    <property type="evidence" value="ECO:0007669"/>
    <property type="project" value="InterPro"/>
</dbReference>
<evidence type="ECO:0000313" key="5">
    <source>
        <dbReference type="Proteomes" id="UP000593892"/>
    </source>
</evidence>
<protein>
    <submittedName>
        <fullName evidence="4">Response regulator</fullName>
    </submittedName>
</protein>
<dbReference type="InterPro" id="IPR050595">
    <property type="entry name" value="Bact_response_regulator"/>
</dbReference>